<dbReference type="Proteomes" id="UP000391834">
    <property type="component" value="Unassembled WGS sequence"/>
</dbReference>
<dbReference type="EMBL" id="BLAX01000001">
    <property type="protein sequence ID" value="GET33927.1"/>
    <property type="molecule type" value="Genomic_DNA"/>
</dbReference>
<proteinExistence type="predicted"/>
<protein>
    <submittedName>
        <fullName evidence="1">Uncharacterized protein</fullName>
    </submittedName>
</protein>
<keyword evidence="2" id="KW-1185">Reference proteome</keyword>
<sequence length="536" mass="60838">MPMMRKTIIPFIFLVFAGYFAQAQDAKRLNGKVSYISAQHVYVRFTSTDGIDVGDTLYVEAKGKRIPGLVVVQRSSISCVTTVVGNYSPKMNDVIQADIKAKASITDEKKPVSVPKKPLAVIPQPAKPQPKLIQEKSRLYGRVKLASYSNFSNTDVKNQQRMRYTLSLNQQNIGNSNLSFDSYISYNHRTGGWNTDNQSIFNSLKIYSLAVGYNFSKNTSLWFGRKMNTKVSNIGAIDGLQFETRVNNFTFGVIGGARPDYMDYGVNTNLPQFGAYVSHEAKGKVGTAQSSLAVFEQMNGSHTDRRFIYIQHSNSLLKDFNLFTSVEMDLYQVKDSVPTNTLDLTSFYISSRYRASRKVSFYASYDARKNVIYYETYKTLVDLITDNATRQGVRFRVMVRPINYLIVSAQAGYRSRKGDPDPSTNYNFYITHSKIPWLKSSMTLNVTKLKTSYLDGLQYGGNLSKYLLNGKLYGSLSYRIINYNFLNSSSGINQNLAGCSFAWYIMKKLQLSMNYEATIEKSNVFHRMYWGLSQRF</sequence>
<dbReference type="AlphaFoldDB" id="A0A5M4B2P0"/>
<organism evidence="1 2">
    <name type="scientific">Prolixibacter bellariivorans</name>
    <dbReference type="NCBI Taxonomy" id="314319"/>
    <lineage>
        <taxon>Bacteria</taxon>
        <taxon>Pseudomonadati</taxon>
        <taxon>Bacteroidota</taxon>
        <taxon>Bacteroidia</taxon>
        <taxon>Marinilabiliales</taxon>
        <taxon>Prolixibacteraceae</taxon>
        <taxon>Prolixibacter</taxon>
    </lineage>
</organism>
<evidence type="ECO:0000313" key="1">
    <source>
        <dbReference type="EMBL" id="GET33927.1"/>
    </source>
</evidence>
<comment type="caution">
    <text evidence="1">The sequence shown here is derived from an EMBL/GenBank/DDBJ whole genome shotgun (WGS) entry which is preliminary data.</text>
</comment>
<evidence type="ECO:0000313" key="2">
    <source>
        <dbReference type="Proteomes" id="UP000391834"/>
    </source>
</evidence>
<reference evidence="1 2" key="1">
    <citation type="submission" date="2019-10" db="EMBL/GenBank/DDBJ databases">
        <title>Prolixibacter strains distinguished by the presence of nitrate reductase genes were adept at nitrate-dependent anaerobic corrosion of metallic iron and carbon steel.</title>
        <authorList>
            <person name="Iino T."/>
            <person name="Shono N."/>
            <person name="Ito K."/>
            <person name="Nakamura R."/>
            <person name="Sueoka K."/>
            <person name="Harayama S."/>
            <person name="Ohkuma M."/>
        </authorList>
    </citation>
    <scope>NUCLEOTIDE SEQUENCE [LARGE SCALE GENOMIC DNA]</scope>
    <source>
        <strain evidence="1 2">JCM 13498</strain>
    </source>
</reference>
<gene>
    <name evidence="1" type="ORF">PbJCM13498_27900</name>
</gene>
<accession>A0A5M4B2P0</accession>
<name>A0A5M4B2P0_9BACT</name>